<dbReference type="AlphaFoldDB" id="A0A017TAN8"/>
<dbReference type="InterPro" id="IPR029016">
    <property type="entry name" value="GAF-like_dom_sf"/>
</dbReference>
<dbReference type="Pfam" id="PF02954">
    <property type="entry name" value="HTH_8"/>
    <property type="match status" value="1"/>
</dbReference>
<dbReference type="InterPro" id="IPR058031">
    <property type="entry name" value="AAA_lid_NorR"/>
</dbReference>
<feature type="region of interest" description="Disordered" evidence="7">
    <location>
        <begin position="445"/>
        <end position="465"/>
    </location>
</feature>
<evidence type="ECO:0000256" key="2">
    <source>
        <dbReference type="ARBA" id="ARBA00022840"/>
    </source>
</evidence>
<dbReference type="InterPro" id="IPR025943">
    <property type="entry name" value="Sigma_54_int_dom_ATP-bd_2"/>
</dbReference>
<dbReference type="InterPro" id="IPR002078">
    <property type="entry name" value="Sigma_54_int"/>
</dbReference>
<evidence type="ECO:0000256" key="5">
    <source>
        <dbReference type="ARBA" id="ARBA00023159"/>
    </source>
</evidence>
<dbReference type="Pfam" id="PF00158">
    <property type="entry name" value="Sigma54_activat"/>
    <property type="match status" value="1"/>
</dbReference>
<dbReference type="InterPro" id="IPR009057">
    <property type="entry name" value="Homeodomain-like_sf"/>
</dbReference>
<dbReference type="PANTHER" id="PTHR32071:SF117">
    <property type="entry name" value="PTS-DEPENDENT DIHYDROXYACETONE KINASE OPERON REGULATORY PROTEIN-RELATED"/>
    <property type="match status" value="1"/>
</dbReference>
<dbReference type="PROSITE" id="PS00676">
    <property type="entry name" value="SIGMA54_INTERACT_2"/>
    <property type="match status" value="1"/>
</dbReference>
<dbReference type="Gene3D" id="3.30.450.40">
    <property type="match status" value="1"/>
</dbReference>
<protein>
    <submittedName>
        <fullName evidence="9">Response regulator of zinc sigma-54-dependent two-component system</fullName>
    </submittedName>
</protein>
<keyword evidence="2" id="KW-0067">ATP-binding</keyword>
<dbReference type="SMART" id="SM00065">
    <property type="entry name" value="GAF"/>
    <property type="match status" value="1"/>
</dbReference>
<dbReference type="FunFam" id="3.40.50.300:FF:000006">
    <property type="entry name" value="DNA-binding transcriptional regulator NtrC"/>
    <property type="match status" value="1"/>
</dbReference>
<dbReference type="Pfam" id="PF25601">
    <property type="entry name" value="AAA_lid_14"/>
    <property type="match status" value="1"/>
</dbReference>
<evidence type="ECO:0000256" key="3">
    <source>
        <dbReference type="ARBA" id="ARBA00023015"/>
    </source>
</evidence>
<evidence type="ECO:0000313" key="9">
    <source>
        <dbReference type="EMBL" id="EYF06348.1"/>
    </source>
</evidence>
<dbReference type="PROSITE" id="PS00688">
    <property type="entry name" value="SIGMA54_INTERACT_3"/>
    <property type="match status" value="1"/>
</dbReference>
<proteinExistence type="predicted"/>
<name>A0A017TAN8_9BACT</name>
<dbReference type="SUPFAM" id="SSF52540">
    <property type="entry name" value="P-loop containing nucleoside triphosphate hydrolases"/>
    <property type="match status" value="1"/>
</dbReference>
<dbReference type="eggNOG" id="COG2204">
    <property type="taxonomic scope" value="Bacteria"/>
</dbReference>
<keyword evidence="3" id="KW-0805">Transcription regulation</keyword>
<evidence type="ECO:0000313" key="10">
    <source>
        <dbReference type="Proteomes" id="UP000019678"/>
    </source>
</evidence>
<gene>
    <name evidence="9" type="ORF">CAP_1878</name>
</gene>
<dbReference type="InterPro" id="IPR003018">
    <property type="entry name" value="GAF"/>
</dbReference>
<evidence type="ECO:0000259" key="8">
    <source>
        <dbReference type="PROSITE" id="PS50045"/>
    </source>
</evidence>
<sequence length="538" mass="58996">MLMQVTALATASILEAAPLSTSRLSLLVDLSSLLAREVDFDALLTTACERLARALRSDRASIWLVDAESGELVTRVALLPEVPALRLPIDRGIAGYVARTGEVVRVDDAHSDPRFDPSADKATGYTTRSMLVAPIREDAGAPIRGVVQLLNRAGGPFDDEDERYLTALATQLARAFSMTTLRAAEGDNPGLVLQGPFNRIVGRSERLTAVYEKVQLAAQTDATVLLRGETGTGKGLFARAIHVNSGRQARPFITVDCTTLPTQLVESELFGHERGAFTGADRRVPGKVELAEGGTLFLDELGDLPLDIQGKLLRFLQERSFERVGGRQTIRADVRLVCATHCDLERFVAEGRFRKDLYYRVRVVEIELPPLRERGPEEVEALARHFADHYATVFRRPAPRFTADAITHLRAHDWPGNVRELEHWVESAIALAPDGWISARHLPARREAAPRPPPQDEAPPSGRHSLIDAIPASTVGRQGDRPLDGEVTLPLTLTLDDAARRYCEAMVRACDGNKTEAARRLSVGRNTLARALKGKAHE</sequence>
<dbReference type="GO" id="GO:0005524">
    <property type="term" value="F:ATP binding"/>
    <property type="evidence" value="ECO:0007669"/>
    <property type="project" value="UniProtKB-KW"/>
</dbReference>
<dbReference type="eggNOG" id="COG2203">
    <property type="taxonomic scope" value="Bacteria"/>
</dbReference>
<accession>A0A017TAN8</accession>
<evidence type="ECO:0000256" key="1">
    <source>
        <dbReference type="ARBA" id="ARBA00022741"/>
    </source>
</evidence>
<dbReference type="SMART" id="SM00382">
    <property type="entry name" value="AAA"/>
    <property type="match status" value="1"/>
</dbReference>
<dbReference type="EMBL" id="ASRX01000016">
    <property type="protein sequence ID" value="EYF06348.1"/>
    <property type="molecule type" value="Genomic_DNA"/>
</dbReference>
<feature type="domain" description="Sigma-54 factor interaction" evidence="8">
    <location>
        <begin position="200"/>
        <end position="430"/>
    </location>
</feature>
<dbReference type="InterPro" id="IPR025662">
    <property type="entry name" value="Sigma_54_int_dom_ATP-bd_1"/>
</dbReference>
<dbReference type="SUPFAM" id="SSF46689">
    <property type="entry name" value="Homeodomain-like"/>
    <property type="match status" value="1"/>
</dbReference>
<dbReference type="PANTHER" id="PTHR32071">
    <property type="entry name" value="TRANSCRIPTIONAL REGULATORY PROTEIN"/>
    <property type="match status" value="1"/>
</dbReference>
<evidence type="ECO:0000256" key="7">
    <source>
        <dbReference type="SAM" id="MobiDB-lite"/>
    </source>
</evidence>
<dbReference type="STRING" id="1192034.CAP_1878"/>
<dbReference type="SUPFAM" id="SSF55781">
    <property type="entry name" value="GAF domain-like"/>
    <property type="match status" value="1"/>
</dbReference>
<dbReference type="InterPro" id="IPR025944">
    <property type="entry name" value="Sigma_54_int_dom_CS"/>
</dbReference>
<keyword evidence="6" id="KW-0804">Transcription</keyword>
<keyword evidence="5" id="KW-0010">Activator</keyword>
<keyword evidence="1" id="KW-0547">Nucleotide-binding</keyword>
<keyword evidence="10" id="KW-1185">Reference proteome</keyword>
<evidence type="ECO:0000256" key="6">
    <source>
        <dbReference type="ARBA" id="ARBA00023163"/>
    </source>
</evidence>
<dbReference type="InterPro" id="IPR027417">
    <property type="entry name" value="P-loop_NTPase"/>
</dbReference>
<keyword evidence="4" id="KW-0238">DNA-binding</keyword>
<dbReference type="Pfam" id="PF01590">
    <property type="entry name" value="GAF"/>
    <property type="match status" value="1"/>
</dbReference>
<dbReference type="Gene3D" id="1.10.10.60">
    <property type="entry name" value="Homeodomain-like"/>
    <property type="match status" value="1"/>
</dbReference>
<dbReference type="CDD" id="cd00009">
    <property type="entry name" value="AAA"/>
    <property type="match status" value="1"/>
</dbReference>
<dbReference type="GO" id="GO:0006355">
    <property type="term" value="P:regulation of DNA-templated transcription"/>
    <property type="evidence" value="ECO:0007669"/>
    <property type="project" value="InterPro"/>
</dbReference>
<dbReference type="InterPro" id="IPR003593">
    <property type="entry name" value="AAA+_ATPase"/>
</dbReference>
<organism evidence="9 10">
    <name type="scientific">Chondromyces apiculatus DSM 436</name>
    <dbReference type="NCBI Taxonomy" id="1192034"/>
    <lineage>
        <taxon>Bacteria</taxon>
        <taxon>Pseudomonadati</taxon>
        <taxon>Myxococcota</taxon>
        <taxon>Polyangia</taxon>
        <taxon>Polyangiales</taxon>
        <taxon>Polyangiaceae</taxon>
        <taxon>Chondromyces</taxon>
    </lineage>
</organism>
<dbReference type="GO" id="GO:0043565">
    <property type="term" value="F:sequence-specific DNA binding"/>
    <property type="evidence" value="ECO:0007669"/>
    <property type="project" value="InterPro"/>
</dbReference>
<dbReference type="Gene3D" id="3.40.50.300">
    <property type="entry name" value="P-loop containing nucleotide triphosphate hydrolases"/>
    <property type="match status" value="1"/>
</dbReference>
<comment type="caution">
    <text evidence="9">The sequence shown here is derived from an EMBL/GenBank/DDBJ whole genome shotgun (WGS) entry which is preliminary data.</text>
</comment>
<dbReference type="PROSITE" id="PS00675">
    <property type="entry name" value="SIGMA54_INTERACT_1"/>
    <property type="match status" value="1"/>
</dbReference>
<dbReference type="Proteomes" id="UP000019678">
    <property type="component" value="Unassembled WGS sequence"/>
</dbReference>
<reference evidence="9 10" key="1">
    <citation type="submission" date="2013-05" db="EMBL/GenBank/DDBJ databases">
        <title>Genome assembly of Chondromyces apiculatus DSM 436.</title>
        <authorList>
            <person name="Sharma G."/>
            <person name="Khatri I."/>
            <person name="Kaur C."/>
            <person name="Mayilraj S."/>
            <person name="Subramanian S."/>
        </authorList>
    </citation>
    <scope>NUCLEOTIDE SEQUENCE [LARGE SCALE GENOMIC DNA]</scope>
    <source>
        <strain evidence="9 10">DSM 436</strain>
    </source>
</reference>
<dbReference type="InterPro" id="IPR002197">
    <property type="entry name" value="HTH_Fis"/>
</dbReference>
<evidence type="ECO:0000256" key="4">
    <source>
        <dbReference type="ARBA" id="ARBA00023125"/>
    </source>
</evidence>
<dbReference type="PROSITE" id="PS50045">
    <property type="entry name" value="SIGMA54_INTERACT_4"/>
    <property type="match status" value="1"/>
</dbReference>
<dbReference type="Gene3D" id="1.10.8.60">
    <property type="match status" value="1"/>
</dbReference>